<comment type="caution">
    <text evidence="1">The sequence shown here is derived from an EMBL/GenBank/DDBJ whole genome shotgun (WGS) entry which is preliminary data.</text>
</comment>
<evidence type="ECO:0000313" key="1">
    <source>
        <dbReference type="EMBL" id="OJD10005.1"/>
    </source>
</evidence>
<proteinExistence type="predicted"/>
<dbReference type="OrthoDB" id="4205762at2759"/>
<dbReference type="STRING" id="1658174.A0A1J9Q4A9"/>
<organism evidence="1 2">
    <name type="scientific">Blastomyces percursus</name>
    <dbReference type="NCBI Taxonomy" id="1658174"/>
    <lineage>
        <taxon>Eukaryota</taxon>
        <taxon>Fungi</taxon>
        <taxon>Dikarya</taxon>
        <taxon>Ascomycota</taxon>
        <taxon>Pezizomycotina</taxon>
        <taxon>Eurotiomycetes</taxon>
        <taxon>Eurotiomycetidae</taxon>
        <taxon>Onygenales</taxon>
        <taxon>Ajellomycetaceae</taxon>
        <taxon>Blastomyces</taxon>
    </lineage>
</organism>
<dbReference type="EMBL" id="LGTZ01003198">
    <property type="protein sequence ID" value="OJD10005.1"/>
    <property type="molecule type" value="Genomic_DNA"/>
</dbReference>
<dbReference type="AlphaFoldDB" id="A0A1J9Q4A9"/>
<dbReference type="Pfam" id="PF11917">
    <property type="entry name" value="DUF3435"/>
    <property type="match status" value="1"/>
</dbReference>
<protein>
    <submittedName>
        <fullName evidence="1">Uncharacterized protein</fullName>
    </submittedName>
</protein>
<reference evidence="1 2" key="1">
    <citation type="submission" date="2015-08" db="EMBL/GenBank/DDBJ databases">
        <title>Emmonsia species relationships and genome sequence.</title>
        <authorList>
            <person name="Cuomo C.A."/>
            <person name="Schwartz I.S."/>
            <person name="Kenyon C."/>
            <person name="De Hoog G.S."/>
            <person name="Govender N.P."/>
            <person name="Botha A."/>
            <person name="Moreno L."/>
            <person name="De Vries M."/>
            <person name="Munoz J.F."/>
            <person name="Stielow J.B."/>
        </authorList>
    </citation>
    <scope>NUCLEOTIDE SEQUENCE [LARGE SCALE GENOMIC DNA]</scope>
    <source>
        <strain evidence="1 2">EI222</strain>
    </source>
</reference>
<dbReference type="VEuPathDB" id="FungiDB:ACJ73_09982"/>
<gene>
    <name evidence="1" type="ORF">ACJ73_09982</name>
</gene>
<sequence length="485" mass="55568">MAISGAEDDPLISGVDSGLGDECFSDDGGHETDCTSVCDDDVGKDGLTNALDDKHSWLLKGLADALKDDGDWLCNEEEHLPEHYLEEEANLDPSSLRQRRYSPRTQEKLDWVKEHWEQYCKFVKRDPAEAYDALTIQSLKGFLSWVCDRRRGKNGRRRGIKRLSSLETFWKWYQLVYKCEAGKKIDEMIIRQAQDLLKLIADEKHLSRQKREKATMYVQDLVEYCCVLLATTEMLFLLGWLRIQLILFCQLAGYTGNRPEALLNLRYRHLQLTLVRDPGSEHPRLVIELTAEFTKGFLGMKDANTFPLPEVIYDPTHILSPHVLLLGMLFHIKAFQSPNIDCPENLYSLNVLPGLNEQRLPLREGLADKYVFCEAIQQGEVVRLALDLKNSYGKVKYRMKKGGEITGFFQIVKPYVLRNGAAKAYNKSRDAADVSEPLQNLILQHSRIDTFLKHYLDRNITADVLSIYRGLEPQKAIMDMLCSMS</sequence>
<dbReference type="PANTHER" id="PTHR37535:SF2">
    <property type="entry name" value="FINGER DOMAIN PROTEIN, PUTATIVE (AFU_ORTHOLOGUE AFUA_6G09300)-RELATED"/>
    <property type="match status" value="1"/>
</dbReference>
<name>A0A1J9Q4A9_9EURO</name>
<dbReference type="Proteomes" id="UP000242791">
    <property type="component" value="Unassembled WGS sequence"/>
</dbReference>
<accession>A0A1J9Q4A9</accession>
<evidence type="ECO:0000313" key="2">
    <source>
        <dbReference type="Proteomes" id="UP000242791"/>
    </source>
</evidence>
<dbReference type="PANTHER" id="PTHR37535">
    <property type="entry name" value="FLUG DOMAIN PROTEIN"/>
    <property type="match status" value="1"/>
</dbReference>
<dbReference type="InterPro" id="IPR021842">
    <property type="entry name" value="DUF3435"/>
</dbReference>
<keyword evidence="2" id="KW-1185">Reference proteome</keyword>
<feature type="non-terminal residue" evidence="1">
    <location>
        <position position="485"/>
    </location>
</feature>